<dbReference type="RefSeq" id="WP_133429782.1">
    <property type="nucleotide sequence ID" value="NZ_BMCC01000003.1"/>
</dbReference>
<sequence length="110" mass="12771">MILLLTSLFILIFVHLFSKHAVNDHPNMLAGYRSKRSMQSEAHWHFAQQYANRLMKNIAKCLIVIGAILTLLEFWTGYDLWITIIGTFILICGLIYFVVKTENALKRFNP</sequence>
<evidence type="ECO:0000313" key="3">
    <source>
        <dbReference type="Proteomes" id="UP000295328"/>
    </source>
</evidence>
<dbReference type="EMBL" id="SCWE01000002">
    <property type="protein sequence ID" value="TDM01763.1"/>
    <property type="molecule type" value="Genomic_DNA"/>
</dbReference>
<dbReference type="InterPro" id="IPR025962">
    <property type="entry name" value="SdpI/YhfL"/>
</dbReference>
<dbReference type="Pfam" id="PF13630">
    <property type="entry name" value="SdpI"/>
    <property type="match status" value="1"/>
</dbReference>
<keyword evidence="3" id="KW-1185">Reference proteome</keyword>
<dbReference type="OrthoDB" id="2418540at2"/>
<keyword evidence="1" id="KW-0812">Transmembrane</keyword>
<name>A0A4R6BJ87_9STAP</name>
<dbReference type="Proteomes" id="UP000295328">
    <property type="component" value="Unassembled WGS sequence"/>
</dbReference>
<protein>
    <submittedName>
        <fullName evidence="2">SdpI family protein</fullName>
    </submittedName>
</protein>
<keyword evidence="1" id="KW-1133">Transmembrane helix</keyword>
<evidence type="ECO:0000313" key="2">
    <source>
        <dbReference type="EMBL" id="TDM01763.1"/>
    </source>
</evidence>
<comment type="caution">
    <text evidence="2">The sequence shown here is derived from an EMBL/GenBank/DDBJ whole genome shotgun (WGS) entry which is preliminary data.</text>
</comment>
<feature type="transmembrane region" description="Helical" evidence="1">
    <location>
        <begin position="80"/>
        <end position="99"/>
    </location>
</feature>
<keyword evidence="1" id="KW-0472">Membrane</keyword>
<accession>A0A4R6BJ87</accession>
<proteinExistence type="predicted"/>
<organism evidence="2 3">
    <name type="scientific">Macrococcus hajekii</name>
    <dbReference type="NCBI Taxonomy" id="198482"/>
    <lineage>
        <taxon>Bacteria</taxon>
        <taxon>Bacillati</taxon>
        <taxon>Bacillota</taxon>
        <taxon>Bacilli</taxon>
        <taxon>Bacillales</taxon>
        <taxon>Staphylococcaceae</taxon>
        <taxon>Macrococcus</taxon>
    </lineage>
</organism>
<evidence type="ECO:0000256" key="1">
    <source>
        <dbReference type="SAM" id="Phobius"/>
    </source>
</evidence>
<gene>
    <name evidence="2" type="ORF">ERX37_06010</name>
</gene>
<reference evidence="2 3" key="1">
    <citation type="submission" date="2019-01" db="EMBL/GenBank/DDBJ databases">
        <title>Draft genome sequences of the type strains of six Macrococcus species.</title>
        <authorList>
            <person name="Mazhar S."/>
            <person name="Altermann E."/>
            <person name="Hill C."/>
            <person name="Mcauliffe O."/>
        </authorList>
    </citation>
    <scope>NUCLEOTIDE SEQUENCE [LARGE SCALE GENOMIC DNA]</scope>
    <source>
        <strain evidence="2 3">CCM4809</strain>
    </source>
</reference>
<dbReference type="AlphaFoldDB" id="A0A4R6BJ87"/>